<proteinExistence type="predicted"/>
<protein>
    <recommendedName>
        <fullName evidence="4">UPAR/Ly6 domain-containing protein</fullName>
    </recommendedName>
</protein>
<reference evidence="2" key="1">
    <citation type="submission" date="2025-08" db="UniProtKB">
        <authorList>
            <consortium name="Ensembl"/>
        </authorList>
    </citation>
    <scope>IDENTIFICATION</scope>
</reference>
<evidence type="ECO:0000313" key="2">
    <source>
        <dbReference type="Ensembl" id="ENSMMOP00000018461.1"/>
    </source>
</evidence>
<feature type="chain" id="PRO_5018780926" description="UPAR/Ly6 domain-containing protein" evidence="1">
    <location>
        <begin position="20"/>
        <end position="87"/>
    </location>
</feature>
<keyword evidence="1" id="KW-0732">Signal</keyword>
<dbReference type="AlphaFoldDB" id="A0A3Q3WL69"/>
<evidence type="ECO:0008006" key="4">
    <source>
        <dbReference type="Google" id="ProtNLM"/>
    </source>
</evidence>
<dbReference type="OMA" id="ISATCCG"/>
<dbReference type="Proteomes" id="UP000261620">
    <property type="component" value="Unplaced"/>
</dbReference>
<dbReference type="SUPFAM" id="SSF57302">
    <property type="entry name" value="Snake toxin-like"/>
    <property type="match status" value="1"/>
</dbReference>
<accession>A0A3Q3WL69</accession>
<sequence length="87" mass="9306">MKTVILALFVLLVVGQSEALRCNCGGMKQCSRPVETCYGSNNVCASVIIFAGSMPRHFRGCMSSQNCMKLTLMGLSVATCCSSDQCN</sequence>
<name>A0A3Q3WL69_MOLML</name>
<feature type="signal peptide" evidence="1">
    <location>
        <begin position="1"/>
        <end position="19"/>
    </location>
</feature>
<organism evidence="2 3">
    <name type="scientific">Mola mola</name>
    <name type="common">Ocean sunfish</name>
    <name type="synonym">Tetraodon mola</name>
    <dbReference type="NCBI Taxonomy" id="94237"/>
    <lineage>
        <taxon>Eukaryota</taxon>
        <taxon>Metazoa</taxon>
        <taxon>Chordata</taxon>
        <taxon>Craniata</taxon>
        <taxon>Vertebrata</taxon>
        <taxon>Euteleostomi</taxon>
        <taxon>Actinopterygii</taxon>
        <taxon>Neopterygii</taxon>
        <taxon>Teleostei</taxon>
        <taxon>Neoteleostei</taxon>
        <taxon>Acanthomorphata</taxon>
        <taxon>Eupercaria</taxon>
        <taxon>Tetraodontiformes</taxon>
        <taxon>Molidae</taxon>
        <taxon>Mola</taxon>
    </lineage>
</organism>
<evidence type="ECO:0000313" key="3">
    <source>
        <dbReference type="Proteomes" id="UP000261620"/>
    </source>
</evidence>
<reference evidence="2" key="2">
    <citation type="submission" date="2025-09" db="UniProtKB">
        <authorList>
            <consortium name="Ensembl"/>
        </authorList>
    </citation>
    <scope>IDENTIFICATION</scope>
</reference>
<dbReference type="InterPro" id="IPR045860">
    <property type="entry name" value="Snake_toxin-like_sf"/>
</dbReference>
<dbReference type="Ensembl" id="ENSMMOT00000018761.1">
    <property type="protein sequence ID" value="ENSMMOP00000018461.1"/>
    <property type="gene ID" value="ENSMMOG00000013978.1"/>
</dbReference>
<evidence type="ECO:0000256" key="1">
    <source>
        <dbReference type="SAM" id="SignalP"/>
    </source>
</evidence>
<keyword evidence="3" id="KW-1185">Reference proteome</keyword>